<dbReference type="Proteomes" id="UP000198324">
    <property type="component" value="Unassembled WGS sequence"/>
</dbReference>
<proteinExistence type="predicted"/>
<evidence type="ECO:0000313" key="1">
    <source>
        <dbReference type="EMBL" id="SNR98844.1"/>
    </source>
</evidence>
<dbReference type="RefSeq" id="WP_143337359.1">
    <property type="nucleotide sequence ID" value="NZ_FZOC01000004.1"/>
</dbReference>
<gene>
    <name evidence="1" type="ORF">SAMN04488503_2207</name>
</gene>
<organism evidence="1 2">
    <name type="scientific">Humidesulfovibrio mexicanus</name>
    <dbReference type="NCBI Taxonomy" id="147047"/>
    <lineage>
        <taxon>Bacteria</taxon>
        <taxon>Pseudomonadati</taxon>
        <taxon>Thermodesulfobacteriota</taxon>
        <taxon>Desulfovibrionia</taxon>
        <taxon>Desulfovibrionales</taxon>
        <taxon>Desulfovibrionaceae</taxon>
        <taxon>Humidesulfovibrio</taxon>
    </lineage>
</organism>
<evidence type="ECO:0000313" key="2">
    <source>
        <dbReference type="Proteomes" id="UP000198324"/>
    </source>
</evidence>
<sequence>MPSADITVCASQDCPRRLDCAVHSCHHTWADLAGAVRAGSNFDPYNPEQGGCEHFTEAAPLAMDARG</sequence>
<dbReference type="EMBL" id="FZOC01000004">
    <property type="protein sequence ID" value="SNR98844.1"/>
    <property type="molecule type" value="Genomic_DNA"/>
</dbReference>
<dbReference type="AlphaFoldDB" id="A0A239AUY2"/>
<name>A0A239AUY2_9BACT</name>
<accession>A0A239AUY2</accession>
<protein>
    <submittedName>
        <fullName evidence="1">Uncharacterized protein</fullName>
    </submittedName>
</protein>
<keyword evidence="2" id="KW-1185">Reference proteome</keyword>
<reference evidence="1 2" key="1">
    <citation type="submission" date="2017-06" db="EMBL/GenBank/DDBJ databases">
        <authorList>
            <person name="Kim H.J."/>
            <person name="Triplett B.A."/>
        </authorList>
    </citation>
    <scope>NUCLEOTIDE SEQUENCE [LARGE SCALE GENOMIC DNA]</scope>
    <source>
        <strain evidence="1 2">DSM 13116</strain>
    </source>
</reference>